<keyword evidence="1" id="KW-1133">Transmembrane helix</keyword>
<organism evidence="2 3">
    <name type="scientific">Methylobacterium thuringiense</name>
    <dbReference type="NCBI Taxonomy" id="1003091"/>
    <lineage>
        <taxon>Bacteria</taxon>
        <taxon>Pseudomonadati</taxon>
        <taxon>Pseudomonadota</taxon>
        <taxon>Alphaproteobacteria</taxon>
        <taxon>Hyphomicrobiales</taxon>
        <taxon>Methylobacteriaceae</taxon>
        <taxon>Methylobacterium</taxon>
    </lineage>
</organism>
<proteinExistence type="predicted"/>
<evidence type="ECO:0000313" key="2">
    <source>
        <dbReference type="EMBL" id="GJE56826.1"/>
    </source>
</evidence>
<name>A0ABQ4TQD6_9HYPH</name>
<accession>A0ABQ4TQD6</accession>
<keyword evidence="1" id="KW-0472">Membrane</keyword>
<reference evidence="2" key="2">
    <citation type="submission" date="2021-08" db="EMBL/GenBank/DDBJ databases">
        <authorList>
            <person name="Tani A."/>
            <person name="Ola A."/>
            <person name="Ogura Y."/>
            <person name="Katsura K."/>
            <person name="Hayashi T."/>
        </authorList>
    </citation>
    <scope>NUCLEOTIDE SEQUENCE</scope>
    <source>
        <strain evidence="2">DSM 23674</strain>
    </source>
</reference>
<keyword evidence="1" id="KW-0812">Transmembrane</keyword>
<evidence type="ECO:0008006" key="4">
    <source>
        <dbReference type="Google" id="ProtNLM"/>
    </source>
</evidence>
<evidence type="ECO:0000256" key="1">
    <source>
        <dbReference type="SAM" id="Phobius"/>
    </source>
</evidence>
<evidence type="ECO:0000313" key="3">
    <source>
        <dbReference type="Proteomes" id="UP001055101"/>
    </source>
</evidence>
<dbReference type="Proteomes" id="UP001055101">
    <property type="component" value="Unassembled WGS sequence"/>
</dbReference>
<sequence>MPRGSGPWTSLAVGLAATGPALSAQGVAVGDGTATPAEQAIAIAFILSLPVTLLLIGLGRLR</sequence>
<reference evidence="2" key="1">
    <citation type="journal article" date="2021" name="Front. Microbiol.">
        <title>Comprehensive Comparative Genomics and Phenotyping of Methylobacterium Species.</title>
        <authorList>
            <person name="Alessa O."/>
            <person name="Ogura Y."/>
            <person name="Fujitani Y."/>
            <person name="Takami H."/>
            <person name="Hayashi T."/>
            <person name="Sahin N."/>
            <person name="Tani A."/>
        </authorList>
    </citation>
    <scope>NUCLEOTIDE SEQUENCE</scope>
    <source>
        <strain evidence="2">DSM 23674</strain>
    </source>
</reference>
<feature type="transmembrane region" description="Helical" evidence="1">
    <location>
        <begin position="39"/>
        <end position="58"/>
    </location>
</feature>
<dbReference type="RefSeq" id="WP_147817516.1">
    <property type="nucleotide sequence ID" value="NZ_BPRA01000015.1"/>
</dbReference>
<dbReference type="EMBL" id="BPRA01000015">
    <property type="protein sequence ID" value="GJE56826.1"/>
    <property type="molecule type" value="Genomic_DNA"/>
</dbReference>
<keyword evidence="3" id="KW-1185">Reference proteome</keyword>
<protein>
    <recommendedName>
        <fullName evidence="4">AEC family transporter</fullName>
    </recommendedName>
</protein>
<comment type="caution">
    <text evidence="2">The sequence shown here is derived from an EMBL/GenBank/DDBJ whole genome shotgun (WGS) entry which is preliminary data.</text>
</comment>
<gene>
    <name evidence="2" type="ORF">EKPJFOCH_3334</name>
</gene>